<evidence type="ECO:0000313" key="2">
    <source>
        <dbReference type="EMBL" id="QOW61697.1"/>
    </source>
</evidence>
<name>A0A7S6WRX3_9SPIR</name>
<dbReference type="Pfam" id="PF03235">
    <property type="entry name" value="GmrSD_N"/>
    <property type="match status" value="1"/>
</dbReference>
<dbReference type="PANTHER" id="PTHR39639">
    <property type="entry name" value="CHROMOSOME 16, WHOLE GENOME SHOTGUN SEQUENCE"/>
    <property type="match status" value="1"/>
</dbReference>
<gene>
    <name evidence="2" type="ORF">IFE08_04815</name>
</gene>
<dbReference type="PANTHER" id="PTHR39639:SF1">
    <property type="entry name" value="DUF262 DOMAIN-CONTAINING PROTEIN"/>
    <property type="match status" value="1"/>
</dbReference>
<sequence length="109" mass="12899">MKSGTIRLSPDFQRNEVWNITKKSQLIESLMLNIPIPMFYVAADENGNWDVVDGLQRFSTIRDFIVDNKPFALQNLEFWKEYNDKKFEDLSPILYNRLLETQLLITIIE</sequence>
<dbReference type="InterPro" id="IPR004919">
    <property type="entry name" value="GmrSD_N"/>
</dbReference>
<evidence type="ECO:0000313" key="3">
    <source>
        <dbReference type="Proteomes" id="UP000593915"/>
    </source>
</evidence>
<feature type="domain" description="GmrSD restriction endonucleases N-terminal" evidence="1">
    <location>
        <begin position="8"/>
        <end position="88"/>
    </location>
</feature>
<organism evidence="2 3">
    <name type="scientific">Treponema pedis</name>
    <dbReference type="NCBI Taxonomy" id="409322"/>
    <lineage>
        <taxon>Bacteria</taxon>
        <taxon>Pseudomonadati</taxon>
        <taxon>Spirochaetota</taxon>
        <taxon>Spirochaetia</taxon>
        <taxon>Spirochaetales</taxon>
        <taxon>Treponemataceae</taxon>
        <taxon>Treponema</taxon>
    </lineage>
</organism>
<accession>A0A7S6WRX3</accession>
<evidence type="ECO:0000259" key="1">
    <source>
        <dbReference type="Pfam" id="PF03235"/>
    </source>
</evidence>
<dbReference type="EMBL" id="CP061839">
    <property type="protein sequence ID" value="QOW61697.1"/>
    <property type="molecule type" value="Genomic_DNA"/>
</dbReference>
<dbReference type="RefSeq" id="WP_194077191.1">
    <property type="nucleotide sequence ID" value="NZ_CP061839.1"/>
</dbReference>
<protein>
    <submittedName>
        <fullName evidence="2">DUF262 domain-containing protein</fullName>
    </submittedName>
</protein>
<proteinExistence type="predicted"/>
<reference evidence="2 3" key="1">
    <citation type="submission" date="2020-09" db="EMBL/GenBank/DDBJ databases">
        <title>Characterization of Treponema spp. from bovine digital dermatitis in Korea.</title>
        <authorList>
            <person name="Espiritu H.M."/>
            <person name="Cho Y.I."/>
            <person name="Mamuad L."/>
        </authorList>
    </citation>
    <scope>NUCLEOTIDE SEQUENCE [LARGE SCALE GENOMIC DNA]</scope>
    <source>
        <strain evidence="2 3">KS1</strain>
    </source>
</reference>
<dbReference type="Proteomes" id="UP000593915">
    <property type="component" value="Chromosome"/>
</dbReference>
<dbReference type="AlphaFoldDB" id="A0A7S6WRX3"/>